<dbReference type="PANTHER" id="PTHR36181:SF4">
    <property type="entry name" value="LAGLIDADG ENDONUCLEASE"/>
    <property type="match status" value="1"/>
</dbReference>
<dbReference type="InterPro" id="IPR027434">
    <property type="entry name" value="Homing_endonucl"/>
</dbReference>
<dbReference type="GO" id="GO:0004519">
    <property type="term" value="F:endonuclease activity"/>
    <property type="evidence" value="ECO:0007669"/>
    <property type="project" value="InterPro"/>
</dbReference>
<evidence type="ECO:0000313" key="3">
    <source>
        <dbReference type="EMBL" id="QBM09666.1"/>
    </source>
</evidence>
<dbReference type="SUPFAM" id="SSF55608">
    <property type="entry name" value="Homing endonucleases"/>
    <property type="match status" value="2"/>
</dbReference>
<dbReference type="FunFam" id="3.10.28.10:FF:000010">
    <property type="entry name" value="LAGLIDADG homing endonuclease I-LtrII"/>
    <property type="match status" value="1"/>
</dbReference>
<feature type="transmembrane region" description="Helical" evidence="1">
    <location>
        <begin position="134"/>
        <end position="155"/>
    </location>
</feature>
<dbReference type="AlphaFoldDB" id="A0A482DVL8"/>
<keyword evidence="1" id="KW-0812">Transmembrane</keyword>
<dbReference type="Gene3D" id="3.10.28.10">
    <property type="entry name" value="Homing endonucleases"/>
    <property type="match status" value="2"/>
</dbReference>
<evidence type="ECO:0000256" key="1">
    <source>
        <dbReference type="SAM" id="Phobius"/>
    </source>
</evidence>
<feature type="transmembrane region" description="Helical" evidence="1">
    <location>
        <begin position="54"/>
        <end position="72"/>
    </location>
</feature>
<evidence type="ECO:0000259" key="2">
    <source>
        <dbReference type="Pfam" id="PF00961"/>
    </source>
</evidence>
<organism evidence="3">
    <name type="scientific">Dactylella sp</name>
    <dbReference type="NCBI Taxonomy" id="1814903"/>
    <lineage>
        <taxon>Eukaryota</taxon>
        <taxon>Fungi</taxon>
        <taxon>Dikarya</taxon>
        <taxon>Ascomycota</taxon>
        <taxon>Pezizomycotina</taxon>
        <taxon>Orbiliomycetes</taxon>
        <taxon>Orbiliales</taxon>
        <taxon>Orbiliaceae</taxon>
        <taxon>Dactylella</taxon>
    </lineage>
</organism>
<proteinExistence type="predicted"/>
<accession>A0A482DVL8</accession>
<dbReference type="EMBL" id="MK550697">
    <property type="protein sequence ID" value="QBM09666.1"/>
    <property type="molecule type" value="Genomic_DNA"/>
</dbReference>
<protein>
    <recommendedName>
        <fullName evidence="2">Homing endonuclease LAGLIDADG domain-containing protein</fullName>
    </recommendedName>
</protein>
<name>A0A482DVL8_9PEZI</name>
<feature type="transmembrane region" description="Helical" evidence="1">
    <location>
        <begin position="21"/>
        <end position="42"/>
    </location>
</feature>
<dbReference type="InterPro" id="IPR051289">
    <property type="entry name" value="LAGLIDADG_Endonuclease"/>
</dbReference>
<dbReference type="PANTHER" id="PTHR36181">
    <property type="entry name" value="INTRON-ENCODED ENDONUCLEASE AI3-RELATED"/>
    <property type="match status" value="1"/>
</dbReference>
<geneLocation type="mitochondrion" evidence="3"/>
<keyword evidence="3" id="KW-0496">Mitochondrion</keyword>
<feature type="domain" description="Homing endonuclease LAGLIDADG" evidence="2">
    <location>
        <begin position="140"/>
        <end position="238"/>
    </location>
</feature>
<keyword evidence="1" id="KW-0472">Membrane</keyword>
<sequence>MPLKCLKTKYRGNPKALVIKVIKEILLLAWLMLQGMVISLVFISEKHRISDVDMWAITVLNYFCFIANYLQAIKYKNVKEQRVDSYSNSRNLDFVRCTLVAGKPVFGRKIYSRFGNNIIVNNMSKRFIHNKRSILDPWFITGIIDAEGCFLLGFFKSDNNRMGYQIQAIFKITLHKKDVDLLCQIQDYFKVGKITNHGDTTLQYTVKSLKDLEIIISHFDKYSLLGQKRVDYILFKNAISLFKTKEHLNKEGFKKLLSIRASMNLGLSDELKLSFPDVKPISPKIALDDSSSQKITNLNWIAGLASGDGCFHVYIRNSATTKLGKAVVLNFHIVQHSRDLELIQMLIDTLGCGRVKLSLKQSAVYFVVTDFKNIFEKIIPLFDKYPIRGIKSLDYCNFKEIANLMNNKEHLTEQGLSNIHSIKLNMNFFRKL</sequence>
<dbReference type="Pfam" id="PF00961">
    <property type="entry name" value="LAGLIDADG_1"/>
    <property type="match status" value="2"/>
</dbReference>
<dbReference type="InterPro" id="IPR004860">
    <property type="entry name" value="LAGLIDADG_dom"/>
</dbReference>
<keyword evidence="1" id="KW-1133">Transmembrane helix</keyword>
<reference evidence="3" key="1">
    <citation type="submission" date="2019-02" db="EMBL/GenBank/DDBJ databases">
        <authorList>
            <person name="Fang M.L."/>
            <person name="Zhang Y."/>
        </authorList>
    </citation>
    <scope>NUCLEOTIDE SEQUENCE</scope>
    <source>
        <strain evidence="3">YMF1.01838</strain>
    </source>
</reference>
<gene>
    <name evidence="3" type="primary">orf432</name>
</gene>
<dbReference type="GO" id="GO:0005739">
    <property type="term" value="C:mitochondrion"/>
    <property type="evidence" value="ECO:0007669"/>
    <property type="project" value="UniProtKB-ARBA"/>
</dbReference>
<feature type="domain" description="Homing endonuclease LAGLIDADG" evidence="2">
    <location>
        <begin position="301"/>
        <end position="401"/>
    </location>
</feature>